<protein>
    <recommendedName>
        <fullName evidence="5">NlpC/P60 domain-containing protein</fullName>
    </recommendedName>
</protein>
<name>A0A2T2YCV8_9BACT</name>
<comment type="similarity">
    <text evidence="1">Belongs to the peptidase C40 family.</text>
</comment>
<dbReference type="PANTHER" id="PTHR47053">
    <property type="entry name" value="MUREIN DD-ENDOPEPTIDASE MEPH-RELATED"/>
    <property type="match status" value="1"/>
</dbReference>
<dbReference type="RefSeq" id="WP_106927856.1">
    <property type="nucleotide sequence ID" value="NZ_PYFT01000001.1"/>
</dbReference>
<accession>A0A2T2YCV8</accession>
<evidence type="ECO:0000259" key="5">
    <source>
        <dbReference type="PROSITE" id="PS51935"/>
    </source>
</evidence>
<proteinExistence type="inferred from homology"/>
<evidence type="ECO:0000256" key="3">
    <source>
        <dbReference type="ARBA" id="ARBA00022801"/>
    </source>
</evidence>
<dbReference type="Gene3D" id="2.30.30.40">
    <property type="entry name" value="SH3 Domains"/>
    <property type="match status" value="1"/>
</dbReference>
<dbReference type="Pfam" id="PF00877">
    <property type="entry name" value="NLPC_P60"/>
    <property type="match status" value="1"/>
</dbReference>
<dbReference type="InterPro" id="IPR041382">
    <property type="entry name" value="SH3_16"/>
</dbReference>
<dbReference type="InterPro" id="IPR038765">
    <property type="entry name" value="Papain-like_cys_pep_sf"/>
</dbReference>
<evidence type="ECO:0000256" key="1">
    <source>
        <dbReference type="ARBA" id="ARBA00007074"/>
    </source>
</evidence>
<reference evidence="6 7" key="1">
    <citation type="submission" date="2018-03" db="EMBL/GenBank/DDBJ databases">
        <title>Adhaeribacter sp. HMF7605 Genome sequencing and assembly.</title>
        <authorList>
            <person name="Kang H."/>
            <person name="Kang J."/>
            <person name="Cha I."/>
            <person name="Kim H."/>
            <person name="Joh K."/>
        </authorList>
    </citation>
    <scope>NUCLEOTIDE SEQUENCE [LARGE SCALE GENOMIC DNA]</scope>
    <source>
        <strain evidence="6 7">HMF7605</strain>
    </source>
</reference>
<evidence type="ECO:0000256" key="2">
    <source>
        <dbReference type="ARBA" id="ARBA00022670"/>
    </source>
</evidence>
<dbReference type="SUPFAM" id="SSF54001">
    <property type="entry name" value="Cysteine proteinases"/>
    <property type="match status" value="1"/>
</dbReference>
<dbReference type="GO" id="GO:0006508">
    <property type="term" value="P:proteolysis"/>
    <property type="evidence" value="ECO:0007669"/>
    <property type="project" value="UniProtKB-KW"/>
</dbReference>
<feature type="domain" description="NlpC/P60" evidence="5">
    <location>
        <begin position="129"/>
        <end position="257"/>
    </location>
</feature>
<dbReference type="PANTHER" id="PTHR47053:SF1">
    <property type="entry name" value="MUREIN DD-ENDOPEPTIDASE MEPH-RELATED"/>
    <property type="match status" value="1"/>
</dbReference>
<evidence type="ECO:0000313" key="7">
    <source>
        <dbReference type="Proteomes" id="UP000240357"/>
    </source>
</evidence>
<comment type="caution">
    <text evidence="6">The sequence shown here is derived from an EMBL/GenBank/DDBJ whole genome shotgun (WGS) entry which is preliminary data.</text>
</comment>
<keyword evidence="4" id="KW-0788">Thiol protease</keyword>
<dbReference type="InterPro" id="IPR000064">
    <property type="entry name" value="NLP_P60_dom"/>
</dbReference>
<keyword evidence="3" id="KW-0378">Hydrolase</keyword>
<dbReference type="OrthoDB" id="9813368at2"/>
<dbReference type="Pfam" id="PF18348">
    <property type="entry name" value="SH3_16"/>
    <property type="match status" value="1"/>
</dbReference>
<dbReference type="EMBL" id="PYFT01000001">
    <property type="protein sequence ID" value="PSR53334.1"/>
    <property type="molecule type" value="Genomic_DNA"/>
</dbReference>
<dbReference type="Proteomes" id="UP000240357">
    <property type="component" value="Unassembled WGS sequence"/>
</dbReference>
<dbReference type="AlphaFoldDB" id="A0A2T2YCV8"/>
<dbReference type="SUPFAM" id="SSF82057">
    <property type="entry name" value="Prokaryotic SH3-related domain"/>
    <property type="match status" value="1"/>
</dbReference>
<keyword evidence="7" id="KW-1185">Reference proteome</keyword>
<dbReference type="PROSITE" id="PS51935">
    <property type="entry name" value="NLPC_P60"/>
    <property type="match status" value="1"/>
</dbReference>
<evidence type="ECO:0000256" key="4">
    <source>
        <dbReference type="ARBA" id="ARBA00022807"/>
    </source>
</evidence>
<evidence type="ECO:0000313" key="6">
    <source>
        <dbReference type="EMBL" id="PSR53334.1"/>
    </source>
</evidence>
<dbReference type="InterPro" id="IPR051202">
    <property type="entry name" value="Peptidase_C40"/>
</dbReference>
<gene>
    <name evidence="6" type="ORF">AHMF7605_07230</name>
</gene>
<keyword evidence="2" id="KW-0645">Protease</keyword>
<dbReference type="Gene3D" id="3.90.1720.10">
    <property type="entry name" value="endopeptidase domain like (from Nostoc punctiforme)"/>
    <property type="match status" value="1"/>
</dbReference>
<dbReference type="GO" id="GO:0008234">
    <property type="term" value="F:cysteine-type peptidase activity"/>
    <property type="evidence" value="ECO:0007669"/>
    <property type="project" value="UniProtKB-KW"/>
</dbReference>
<organism evidence="6 7">
    <name type="scientific">Adhaeribacter arboris</name>
    <dbReference type="NCBI Taxonomy" id="2072846"/>
    <lineage>
        <taxon>Bacteria</taxon>
        <taxon>Pseudomonadati</taxon>
        <taxon>Bacteroidota</taxon>
        <taxon>Cytophagia</taxon>
        <taxon>Cytophagales</taxon>
        <taxon>Hymenobacteraceae</taxon>
        <taxon>Adhaeribacter</taxon>
    </lineage>
</organism>
<sequence length="261" mass="29932">MDYGICSLSLVPVRAEPSDKSELVTQLLYGECYKIIGSQGNWYQIQIAADDYIGWIDFKQNCPVTTDYFEEWKELLHPRAVDLVQTISSPETRIPIMIGSILPFFDGINIRINNQKYVYSGRATNNSLPFKINFFTKIARSYLKAPYLWGGKSIFGIDCSGFVQQVYGICGYSFPRDAWQQVSLGEEVHFANQTQPGDLAFFDNDEGRIIHVGVMLENPQIIHAHGEVRIDVLDHYGIFNQQRKRYTHRLRIIKRILPAAK</sequence>